<evidence type="ECO:0000259" key="5">
    <source>
        <dbReference type="Pfam" id="PF25060"/>
    </source>
</evidence>
<comment type="similarity">
    <text evidence="1">Belongs to the TTC21 family.</text>
</comment>
<dbReference type="EMBL" id="JAPXFL010000012">
    <property type="protein sequence ID" value="KAK9499031.1"/>
    <property type="molecule type" value="Genomic_DNA"/>
</dbReference>
<comment type="caution">
    <text evidence="10">The sequence shown here is derived from an EMBL/GenBank/DDBJ whole genome shotgun (WGS) entry which is preliminary data.</text>
</comment>
<accession>A0AAW1CKM5</accession>
<evidence type="ECO:0000256" key="4">
    <source>
        <dbReference type="PROSITE-ProRule" id="PRU00339"/>
    </source>
</evidence>
<dbReference type="Pfam" id="PF25058">
    <property type="entry name" value="ARM_TT21"/>
    <property type="match status" value="1"/>
</dbReference>
<evidence type="ECO:0000259" key="6">
    <source>
        <dbReference type="Pfam" id="PF25062"/>
    </source>
</evidence>
<evidence type="ECO:0000313" key="10">
    <source>
        <dbReference type="EMBL" id="KAK9499031.1"/>
    </source>
</evidence>
<dbReference type="GO" id="GO:0035721">
    <property type="term" value="P:intraciliary retrograde transport"/>
    <property type="evidence" value="ECO:0007669"/>
    <property type="project" value="TreeGrafter"/>
</dbReference>
<dbReference type="SMART" id="SM00028">
    <property type="entry name" value="TPR"/>
    <property type="match status" value="13"/>
</dbReference>
<evidence type="ECO:0000259" key="9">
    <source>
        <dbReference type="Pfam" id="PF25068"/>
    </source>
</evidence>
<evidence type="ECO:0000259" key="8">
    <source>
        <dbReference type="Pfam" id="PF25064"/>
    </source>
</evidence>
<dbReference type="InterPro" id="IPR056832">
    <property type="entry name" value="ARM_TT21_2nd"/>
</dbReference>
<protein>
    <recommendedName>
        <fullName evidence="12">Tetratricopeptide repeat protein 21B</fullName>
    </recommendedName>
</protein>
<dbReference type="PANTHER" id="PTHR14699">
    <property type="entry name" value="STI2 PROTEIN-RELATED"/>
    <property type="match status" value="1"/>
</dbReference>
<feature type="domain" description="Tetratricopeptide repeat protein 21A/21B second ARM" evidence="5">
    <location>
        <begin position="256"/>
        <end position="529"/>
    </location>
</feature>
<dbReference type="InterPro" id="IPR056833">
    <property type="entry name" value="ARM_TT21_N"/>
</dbReference>
<dbReference type="Pfam" id="PF13181">
    <property type="entry name" value="TPR_8"/>
    <property type="match status" value="1"/>
</dbReference>
<keyword evidence="11" id="KW-1185">Reference proteome</keyword>
<proteinExistence type="inferred from homology"/>
<dbReference type="InterPro" id="IPR056834">
    <property type="entry name" value="ARM_TT21_C"/>
</dbReference>
<feature type="domain" description="Tetratricopeptide repeat protein 21A/21B fourth ARM" evidence="9">
    <location>
        <begin position="735"/>
        <end position="856"/>
    </location>
</feature>
<evidence type="ECO:0008006" key="12">
    <source>
        <dbReference type="Google" id="ProtNLM"/>
    </source>
</evidence>
<dbReference type="Pfam" id="PF25068">
    <property type="entry name" value="ARM_TT21_4th"/>
    <property type="match status" value="1"/>
</dbReference>
<organism evidence="10 11">
    <name type="scientific">Rhynocoris fuscipes</name>
    <dbReference type="NCBI Taxonomy" id="488301"/>
    <lineage>
        <taxon>Eukaryota</taxon>
        <taxon>Metazoa</taxon>
        <taxon>Ecdysozoa</taxon>
        <taxon>Arthropoda</taxon>
        <taxon>Hexapoda</taxon>
        <taxon>Insecta</taxon>
        <taxon>Pterygota</taxon>
        <taxon>Neoptera</taxon>
        <taxon>Paraneoptera</taxon>
        <taxon>Hemiptera</taxon>
        <taxon>Heteroptera</taxon>
        <taxon>Panheteroptera</taxon>
        <taxon>Cimicomorpha</taxon>
        <taxon>Reduviidae</taxon>
        <taxon>Harpactorinae</taxon>
        <taxon>Harpactorini</taxon>
        <taxon>Rhynocoris</taxon>
    </lineage>
</organism>
<dbReference type="AlphaFoldDB" id="A0AAW1CKM5"/>
<dbReference type="Pfam" id="PF25060">
    <property type="entry name" value="ARM_TT21_2nd"/>
    <property type="match status" value="1"/>
</dbReference>
<dbReference type="InterPro" id="IPR019734">
    <property type="entry name" value="TPR_rpt"/>
</dbReference>
<keyword evidence="2" id="KW-0677">Repeat</keyword>
<dbReference type="PROSITE" id="PS50005">
    <property type="entry name" value="TPR"/>
    <property type="match status" value="5"/>
</dbReference>
<dbReference type="GO" id="GO:0030991">
    <property type="term" value="C:intraciliary transport particle A"/>
    <property type="evidence" value="ECO:0007669"/>
    <property type="project" value="TreeGrafter"/>
</dbReference>
<feature type="repeat" description="TPR" evidence="4">
    <location>
        <begin position="829"/>
        <end position="862"/>
    </location>
</feature>
<dbReference type="InterPro" id="IPR040364">
    <property type="entry name" value="TTC21A/TTC21B"/>
</dbReference>
<dbReference type="Pfam" id="PF25064">
    <property type="entry name" value="ARM_TT21_5th"/>
    <property type="match status" value="1"/>
</dbReference>
<feature type="repeat" description="TPR" evidence="4">
    <location>
        <begin position="1188"/>
        <end position="1221"/>
    </location>
</feature>
<evidence type="ECO:0000256" key="1">
    <source>
        <dbReference type="ARBA" id="ARBA00010935"/>
    </source>
</evidence>
<evidence type="ECO:0000259" key="7">
    <source>
        <dbReference type="Pfam" id="PF25063"/>
    </source>
</evidence>
<evidence type="ECO:0000313" key="11">
    <source>
        <dbReference type="Proteomes" id="UP001461498"/>
    </source>
</evidence>
<name>A0AAW1CKM5_9HEMI</name>
<dbReference type="InterPro" id="IPR056836">
    <property type="entry name" value="ARM_TT21_4th"/>
</dbReference>
<dbReference type="InterPro" id="IPR011990">
    <property type="entry name" value="TPR-like_helical_dom_sf"/>
</dbReference>
<feature type="repeat" description="TPR" evidence="4">
    <location>
        <begin position="481"/>
        <end position="514"/>
    </location>
</feature>
<evidence type="ECO:0000256" key="3">
    <source>
        <dbReference type="ARBA" id="ARBA00022803"/>
    </source>
</evidence>
<feature type="domain" description="Tetratricopeptide repeat protein 21A/21B N-terminal ARM repeat" evidence="6">
    <location>
        <begin position="6"/>
        <end position="217"/>
    </location>
</feature>
<dbReference type="Pfam" id="PF25062">
    <property type="entry name" value="ARM_TT21_N"/>
    <property type="match status" value="1"/>
</dbReference>
<keyword evidence="3 4" id="KW-0802">TPR repeat</keyword>
<dbReference type="SUPFAM" id="SSF48452">
    <property type="entry name" value="TPR-like"/>
    <property type="match status" value="4"/>
</dbReference>
<evidence type="ECO:0000256" key="2">
    <source>
        <dbReference type="ARBA" id="ARBA00022737"/>
    </source>
</evidence>
<dbReference type="Gene3D" id="1.25.40.10">
    <property type="entry name" value="Tetratricopeptide repeat domain"/>
    <property type="match status" value="5"/>
</dbReference>
<feature type="repeat" description="TPR" evidence="4">
    <location>
        <begin position="1153"/>
        <end position="1186"/>
    </location>
</feature>
<dbReference type="PANTHER" id="PTHR14699:SF0">
    <property type="entry name" value="TETRATRICOPEPTIDE REPEAT PROTEIN 21 HOMOLOG"/>
    <property type="match status" value="1"/>
</dbReference>
<reference evidence="10 11" key="1">
    <citation type="submission" date="2022-12" db="EMBL/GenBank/DDBJ databases">
        <title>Chromosome-level genome assembly of true bugs.</title>
        <authorList>
            <person name="Ma L."/>
            <person name="Li H."/>
        </authorList>
    </citation>
    <scope>NUCLEOTIDE SEQUENCE [LARGE SCALE GENOMIC DNA]</scope>
    <source>
        <strain evidence="10">Lab_2022b</strain>
    </source>
</reference>
<dbReference type="Pfam" id="PF25063">
    <property type="entry name" value="ARM_TT21_C"/>
    <property type="match status" value="1"/>
</dbReference>
<feature type="domain" description="Tetratricopeptide repeat protein 21A/21B fifth ARM repeats" evidence="8">
    <location>
        <begin position="898"/>
        <end position="1012"/>
    </location>
</feature>
<dbReference type="Proteomes" id="UP001461498">
    <property type="component" value="Unassembled WGS sequence"/>
</dbReference>
<dbReference type="GO" id="GO:0005929">
    <property type="term" value="C:cilium"/>
    <property type="evidence" value="ECO:0007669"/>
    <property type="project" value="GOC"/>
</dbReference>
<sequence length="1238" mass="138988">MDLMSINYYYRHRLYGTVSRLTTTAATIDPVAALYKALSLSNLGHVSEALQILSTFLMQSDASIACIKASIYAHNSCQVVDREAVSNFEDMLRDKLKNNRSSRSLYLEALYLYLIGDNDNAISAAETSLKLEANSSKVLSLLGWLNLDLKKIRVAARYFVQALQDKENSDAGLGEIHCINPIDGLTKINKLVVRHPKEMVPIIHKMELLLNVRQWDTLADTILRASGIDSTNISVLQIQALKHIIDGKYEEAVPVLEKLYNELEKQESKAWWLFLDNISLFSRICGGNVKIYSCLEHYAKSALRVCTVKESPKVLLEVGHLYYLWAKQLYSQGENDNEIRERLKLAEGNLRRAANSDESTRSLVFLIMVELVYKNSIRKQIYDQLDLLSGLGADRDNPEFSLAKVLARAVTDHDTIVQILDKAVTAQQAKSSATKYGIPYLISLDPQFLVDIAAAYPKTKTGEKHRIRVLMLVVETIPGFINASLDLGRAHLAADQLDEALNIFEHVTSIDSNNPYAYLLQAQIHIMKGDFEKGRNILDIGLANNLQIMEFAKYHLLLANLAKFRNNYEMTINELKQAITMNKGKNGLTLEELSELYLDLSAAYMKTKKIKEATEAIKEARELLSGTDDTSVVTIAQARLSLTNGDIRGALSLLSSVPKGNPFYIQAQKEKADIYLNELQDGVGYSQCYQALVEADPTTENLTMLADAYMNIQESELAVQTYEKAMSTNADDNKLSCKLARVFVKCHQYSKAIKAYKNSGEDGSLELAELLLKLGQPDKAEQALTNLPLSRKAITLAKIYEKLNDFPKAVSTLREATSLQHSIDHEWSAKLYRQMAVYCTSQRDYKQAIDLYKKALHYTPNDSALHIALVKLYMQVDDWSNCEDACKAILSREPENEPALLTTADLALRRVDLPSAMKHFSSILDRRPDYWVALARLIEVCRRCDKLDSALPYLQMAKEKSGGHSSPGLSYCKGLYEWYRGDTQAAVASFNSARTDAEWGPQAVYNMIEISLSQNGTNGGATTAHRLLAELKPRGEDEENTIGLVEGFIRLATGDKSEIERAIIDFTSLANSDLLRVGASLGLAMGYVEQNQMSRAKAVLKRVAKLPWSLEEADYLERCWLMLAEIYINSGTQQAAQAQDLLNRVIVHNRSCIKAFTLLATLATKENNYQKAVEHYRQAWRLSGESDPSLGYKLGYTQLKNKQYADAISTCQRVLQLHPDYPKIRKEILDKALPRLRT</sequence>
<gene>
    <name evidence="10" type="ORF">O3M35_003547</name>
</gene>
<feature type="repeat" description="TPR" evidence="4">
    <location>
        <begin position="699"/>
        <end position="732"/>
    </location>
</feature>
<feature type="domain" description="Tetratricopeptide repeat protein 21A/21B C-terminal ARM" evidence="7">
    <location>
        <begin position="1023"/>
        <end position="1232"/>
    </location>
</feature>
<dbReference type="GO" id="GO:0061512">
    <property type="term" value="P:protein localization to cilium"/>
    <property type="evidence" value="ECO:0007669"/>
    <property type="project" value="TreeGrafter"/>
</dbReference>
<dbReference type="InterPro" id="IPR056835">
    <property type="entry name" value="ARM_TT21_5th"/>
</dbReference>